<evidence type="ECO:0000256" key="2">
    <source>
        <dbReference type="ARBA" id="ARBA00004799"/>
    </source>
</evidence>
<evidence type="ECO:0000256" key="5">
    <source>
        <dbReference type="ARBA" id="ARBA00013023"/>
    </source>
</evidence>
<evidence type="ECO:0000256" key="18">
    <source>
        <dbReference type="ARBA" id="ARBA00047808"/>
    </source>
</evidence>
<evidence type="ECO:0000256" key="11">
    <source>
        <dbReference type="ARBA" id="ARBA00022840"/>
    </source>
</evidence>
<dbReference type="Proteomes" id="UP001610063">
    <property type="component" value="Unassembled WGS sequence"/>
</dbReference>
<evidence type="ECO:0000259" key="22">
    <source>
        <dbReference type="Pfam" id="PF02875"/>
    </source>
</evidence>
<dbReference type="PANTHER" id="PTHR11136">
    <property type="entry name" value="FOLYLPOLYGLUTAMATE SYNTHASE-RELATED"/>
    <property type="match status" value="1"/>
</dbReference>
<evidence type="ECO:0000256" key="4">
    <source>
        <dbReference type="ARBA" id="ARBA00008276"/>
    </source>
</evidence>
<evidence type="ECO:0000256" key="9">
    <source>
        <dbReference type="ARBA" id="ARBA00022723"/>
    </source>
</evidence>
<dbReference type="InterPro" id="IPR004101">
    <property type="entry name" value="Mur_ligase_C"/>
</dbReference>
<comment type="function">
    <text evidence="1">Functions in two distinct reactions of the de novo folate biosynthetic pathway. Catalyzes the addition of a glutamate residue to dihydropteroate (7,8-dihydropteroate or H2Pte) to form dihydrofolate (7,8-dihydrofolate monoglutamate or H2Pte-Glu). Also catalyzes successive additions of L-glutamate to tetrahydrofolate or 10-formyltetrahydrofolate or 5,10-methylenetetrahydrofolate, leading to folylpolyglutamate derivatives.</text>
</comment>
<evidence type="ECO:0000256" key="12">
    <source>
        <dbReference type="ARBA" id="ARBA00022842"/>
    </source>
</evidence>
<evidence type="ECO:0000313" key="25">
    <source>
        <dbReference type="Proteomes" id="UP001610063"/>
    </source>
</evidence>
<protein>
    <recommendedName>
        <fullName evidence="7">Dihydrofolate synthase/folylpolyglutamate synthase</fullName>
        <ecNumber evidence="5">6.3.2.12</ecNumber>
        <ecNumber evidence="6">6.3.2.17</ecNumber>
    </recommendedName>
    <alternativeName>
        <fullName evidence="16">Folylpoly-gamma-glutamate synthetase-dihydrofolate synthetase</fullName>
    </alternativeName>
    <alternativeName>
        <fullName evidence="14">Folylpolyglutamate synthetase</fullName>
    </alternativeName>
    <alternativeName>
        <fullName evidence="15">Tetrahydrofolylpolyglutamate synthase</fullName>
    </alternativeName>
</protein>
<dbReference type="EC" id="6.3.2.12" evidence="5"/>
<comment type="catalytic activity">
    <reaction evidence="20">
        <text>7,8-dihydropteroate + L-glutamate + ATP = 7,8-dihydrofolate + ADP + phosphate + H(+)</text>
        <dbReference type="Rhea" id="RHEA:23584"/>
        <dbReference type="ChEBI" id="CHEBI:15378"/>
        <dbReference type="ChEBI" id="CHEBI:17839"/>
        <dbReference type="ChEBI" id="CHEBI:29985"/>
        <dbReference type="ChEBI" id="CHEBI:30616"/>
        <dbReference type="ChEBI" id="CHEBI:43474"/>
        <dbReference type="ChEBI" id="CHEBI:57451"/>
        <dbReference type="ChEBI" id="CHEBI:456216"/>
        <dbReference type="EC" id="6.3.2.12"/>
    </reaction>
</comment>
<keyword evidence="12" id="KW-0460">Magnesium</keyword>
<comment type="catalytic activity">
    <reaction evidence="18">
        <text>10-formyltetrahydrofolyl-(gamma-L-Glu)(n) + L-glutamate + ATP = 10-formyltetrahydrofolyl-(gamma-L-Glu)(n+1) + ADP + phosphate + H(+)</text>
        <dbReference type="Rhea" id="RHEA:51904"/>
        <dbReference type="Rhea" id="RHEA-COMP:13088"/>
        <dbReference type="Rhea" id="RHEA-COMP:14300"/>
        <dbReference type="ChEBI" id="CHEBI:15378"/>
        <dbReference type="ChEBI" id="CHEBI:29985"/>
        <dbReference type="ChEBI" id="CHEBI:30616"/>
        <dbReference type="ChEBI" id="CHEBI:43474"/>
        <dbReference type="ChEBI" id="CHEBI:134413"/>
        <dbReference type="ChEBI" id="CHEBI:456216"/>
        <dbReference type="EC" id="6.3.2.17"/>
    </reaction>
</comment>
<dbReference type="InterPro" id="IPR013221">
    <property type="entry name" value="Mur_ligase_cen"/>
</dbReference>
<keyword evidence="9" id="KW-0479">Metal-binding</keyword>
<dbReference type="InterPro" id="IPR036565">
    <property type="entry name" value="Mur-like_cat_sf"/>
</dbReference>
<evidence type="ECO:0000256" key="3">
    <source>
        <dbReference type="ARBA" id="ARBA00005150"/>
    </source>
</evidence>
<dbReference type="PROSITE" id="PS01012">
    <property type="entry name" value="FOLYLPOLYGLU_SYNT_2"/>
    <property type="match status" value="1"/>
</dbReference>
<keyword evidence="11 21" id="KW-0067">ATP-binding</keyword>
<sequence length="428" mass="46901">MNYQQALTYLYERLPMFQRVGAVAFKKDLGNTRRLLEALGDPQNSFKSVHIAGTNGKGSSAHALASILQSAGYKTGLYTSPHLKEFTERIRISGTEVSPEFVGQFVTQHQGLIEAINPSFFEVTVAMAFQYFASEAVDIAIIETGLGGRLDSTNVIDPLVSLITMIGYDHADLLGNTLPAIAGEKAGIIKPGRPVVIGADQPDLLSVFEAKAREVGAPLKIMRQMRVVTGEQGVFHQDFEVLETNKPAMTLRTDITANYFLKNIPGIWGVISELKGQGFDIDVEAIRSGFANIKTQTGLKGRWQMIRQKPLVVADVSHNEPGMAQLLDQVSLVPRKRLHMIIGMVRDKDISGVLNLLPKEATYYFTQSSVPRSLPASDLRMQAEAMGLPGKSFDNVNEALKEAEKNAHSDDFILICGSTFVVAEIDHL</sequence>
<evidence type="ECO:0000256" key="10">
    <source>
        <dbReference type="ARBA" id="ARBA00022741"/>
    </source>
</evidence>
<evidence type="ECO:0000313" key="24">
    <source>
        <dbReference type="EMBL" id="MFH6983417.1"/>
    </source>
</evidence>
<evidence type="ECO:0000256" key="8">
    <source>
        <dbReference type="ARBA" id="ARBA00022598"/>
    </source>
</evidence>
<organism evidence="24 25">
    <name type="scientific">Marinoscillum luteum</name>
    <dbReference type="NCBI Taxonomy" id="861051"/>
    <lineage>
        <taxon>Bacteria</taxon>
        <taxon>Pseudomonadati</taxon>
        <taxon>Bacteroidota</taxon>
        <taxon>Cytophagia</taxon>
        <taxon>Cytophagales</taxon>
        <taxon>Reichenbachiellaceae</taxon>
        <taxon>Marinoscillum</taxon>
    </lineage>
</organism>
<dbReference type="PROSITE" id="PS01011">
    <property type="entry name" value="FOLYLPOLYGLU_SYNT_1"/>
    <property type="match status" value="1"/>
</dbReference>
<comment type="pathway">
    <text evidence="2">Cofactor biosynthesis; tetrahydrofolate biosynthesis; 7,8-dihydrofolate from 2-amino-4-hydroxy-6-hydroxymethyl-7,8-dihydropteridine diphosphate and 4-aminobenzoate: step 2/2.</text>
</comment>
<dbReference type="InterPro" id="IPR018109">
    <property type="entry name" value="Folylpolyglutamate_synth_CS"/>
</dbReference>
<reference evidence="24 25" key="1">
    <citation type="journal article" date="2013" name="Int. J. Syst. Evol. Microbiol.">
        <title>Marinoscillum luteum sp. nov., isolated from marine sediment.</title>
        <authorList>
            <person name="Cha I.T."/>
            <person name="Park S.J."/>
            <person name="Kim S.J."/>
            <person name="Kim J.G."/>
            <person name="Jung M.Y."/>
            <person name="Shin K.S."/>
            <person name="Kwon K.K."/>
            <person name="Yang S.H."/>
            <person name="Seo Y.S."/>
            <person name="Rhee S.K."/>
        </authorList>
    </citation>
    <scope>NUCLEOTIDE SEQUENCE [LARGE SCALE GENOMIC DNA]</scope>
    <source>
        <strain evidence="24 25">KCTC 23939</strain>
    </source>
</reference>
<keyword evidence="8 21" id="KW-0436">Ligase</keyword>
<comment type="pathway">
    <text evidence="3">Cofactor biosynthesis; tetrahydrofolylpolyglutamate biosynthesis.</text>
</comment>
<dbReference type="EC" id="6.3.2.17" evidence="6"/>
<evidence type="ECO:0000256" key="21">
    <source>
        <dbReference type="PIRNR" id="PIRNR001563"/>
    </source>
</evidence>
<comment type="caution">
    <text evidence="24">The sequence shown here is derived from an EMBL/GenBank/DDBJ whole genome shotgun (WGS) entry which is preliminary data.</text>
</comment>
<evidence type="ECO:0000256" key="15">
    <source>
        <dbReference type="ARBA" id="ARBA00030592"/>
    </source>
</evidence>
<evidence type="ECO:0000256" key="6">
    <source>
        <dbReference type="ARBA" id="ARBA00013025"/>
    </source>
</evidence>
<name>A0ABW7N729_9BACT</name>
<dbReference type="InterPro" id="IPR036615">
    <property type="entry name" value="Mur_ligase_C_dom_sf"/>
</dbReference>
<comment type="similarity">
    <text evidence="4 21">Belongs to the folylpolyglutamate synthase family.</text>
</comment>
<dbReference type="SUPFAM" id="SSF53623">
    <property type="entry name" value="MurD-like peptide ligases, catalytic domain"/>
    <property type="match status" value="1"/>
</dbReference>
<evidence type="ECO:0000256" key="19">
    <source>
        <dbReference type="ARBA" id="ARBA00049035"/>
    </source>
</evidence>
<dbReference type="EMBL" id="JBIPKE010000015">
    <property type="protein sequence ID" value="MFH6983417.1"/>
    <property type="molecule type" value="Genomic_DNA"/>
</dbReference>
<dbReference type="Pfam" id="PF08245">
    <property type="entry name" value="Mur_ligase_M"/>
    <property type="match status" value="1"/>
</dbReference>
<comment type="catalytic activity">
    <reaction evidence="17">
        <text>(6S)-5,6,7,8-tetrahydrofolyl-(gamma-L-Glu)(n) + L-glutamate + ATP = (6S)-5,6,7,8-tetrahydrofolyl-(gamma-L-Glu)(n+1) + ADP + phosphate + H(+)</text>
        <dbReference type="Rhea" id="RHEA:10580"/>
        <dbReference type="Rhea" id="RHEA-COMP:14738"/>
        <dbReference type="Rhea" id="RHEA-COMP:14740"/>
        <dbReference type="ChEBI" id="CHEBI:15378"/>
        <dbReference type="ChEBI" id="CHEBI:29985"/>
        <dbReference type="ChEBI" id="CHEBI:30616"/>
        <dbReference type="ChEBI" id="CHEBI:43474"/>
        <dbReference type="ChEBI" id="CHEBI:141005"/>
        <dbReference type="ChEBI" id="CHEBI:456216"/>
        <dbReference type="EC" id="6.3.2.17"/>
    </reaction>
</comment>
<dbReference type="Pfam" id="PF02875">
    <property type="entry name" value="Mur_ligase_C"/>
    <property type="match status" value="1"/>
</dbReference>
<keyword evidence="10 21" id="KW-0547">Nucleotide-binding</keyword>
<feature type="domain" description="Mur ligase central" evidence="23">
    <location>
        <begin position="51"/>
        <end position="263"/>
    </location>
</feature>
<dbReference type="InterPro" id="IPR001645">
    <property type="entry name" value="Folylpolyglutamate_synth"/>
</dbReference>
<evidence type="ECO:0000256" key="1">
    <source>
        <dbReference type="ARBA" id="ARBA00002714"/>
    </source>
</evidence>
<evidence type="ECO:0000256" key="17">
    <source>
        <dbReference type="ARBA" id="ARBA00047493"/>
    </source>
</evidence>
<dbReference type="PIRSF" id="PIRSF001563">
    <property type="entry name" value="Folylpolyglu_synth"/>
    <property type="match status" value="1"/>
</dbReference>
<dbReference type="SUPFAM" id="SSF53244">
    <property type="entry name" value="MurD-like peptide ligases, peptide-binding domain"/>
    <property type="match status" value="1"/>
</dbReference>
<dbReference type="Gene3D" id="3.90.190.20">
    <property type="entry name" value="Mur ligase, C-terminal domain"/>
    <property type="match status" value="1"/>
</dbReference>
<comment type="catalytic activity">
    <reaction evidence="19">
        <text>(6R)-5,10-methylenetetrahydrofolyl-(gamma-L-Glu)(n) + L-glutamate + ATP = (6R)-5,10-methylenetetrahydrofolyl-(gamma-L-Glu)(n+1) + ADP + phosphate + H(+)</text>
        <dbReference type="Rhea" id="RHEA:51912"/>
        <dbReference type="Rhea" id="RHEA-COMP:13257"/>
        <dbReference type="Rhea" id="RHEA-COMP:13258"/>
        <dbReference type="ChEBI" id="CHEBI:15378"/>
        <dbReference type="ChEBI" id="CHEBI:29985"/>
        <dbReference type="ChEBI" id="CHEBI:30616"/>
        <dbReference type="ChEBI" id="CHEBI:43474"/>
        <dbReference type="ChEBI" id="CHEBI:136572"/>
        <dbReference type="ChEBI" id="CHEBI:456216"/>
        <dbReference type="EC" id="6.3.2.17"/>
    </reaction>
</comment>
<evidence type="ECO:0000256" key="20">
    <source>
        <dbReference type="ARBA" id="ARBA00049161"/>
    </source>
</evidence>
<dbReference type="GO" id="GO:0016874">
    <property type="term" value="F:ligase activity"/>
    <property type="evidence" value="ECO:0007669"/>
    <property type="project" value="UniProtKB-KW"/>
</dbReference>
<evidence type="ECO:0000259" key="23">
    <source>
        <dbReference type="Pfam" id="PF08245"/>
    </source>
</evidence>
<evidence type="ECO:0000256" key="14">
    <source>
        <dbReference type="ARBA" id="ARBA00030048"/>
    </source>
</evidence>
<feature type="domain" description="Mur ligase C-terminal" evidence="22">
    <location>
        <begin position="301"/>
        <end position="418"/>
    </location>
</feature>
<dbReference type="PANTHER" id="PTHR11136:SF0">
    <property type="entry name" value="DIHYDROFOLATE SYNTHETASE-RELATED"/>
    <property type="match status" value="1"/>
</dbReference>
<accession>A0ABW7N729</accession>
<evidence type="ECO:0000256" key="7">
    <source>
        <dbReference type="ARBA" id="ARBA00019357"/>
    </source>
</evidence>
<gene>
    <name evidence="24" type="ORF">ACHKAR_08215</name>
</gene>
<keyword evidence="13" id="KW-0289">Folate biosynthesis</keyword>
<dbReference type="RefSeq" id="WP_395416984.1">
    <property type="nucleotide sequence ID" value="NZ_JBIPKE010000015.1"/>
</dbReference>
<keyword evidence="25" id="KW-1185">Reference proteome</keyword>
<dbReference type="NCBIfam" id="TIGR01499">
    <property type="entry name" value="folC"/>
    <property type="match status" value="1"/>
</dbReference>
<dbReference type="Gene3D" id="3.40.1190.10">
    <property type="entry name" value="Mur-like, catalytic domain"/>
    <property type="match status" value="1"/>
</dbReference>
<evidence type="ECO:0000256" key="16">
    <source>
        <dbReference type="ARBA" id="ARBA00032510"/>
    </source>
</evidence>
<evidence type="ECO:0000256" key="13">
    <source>
        <dbReference type="ARBA" id="ARBA00022909"/>
    </source>
</evidence>
<proteinExistence type="inferred from homology"/>